<reference evidence="3 4" key="1">
    <citation type="journal article" date="2017" name="BMC Genomics">
        <title>Genome sequencing of 39 Akkermansia muciniphila isolates reveals its population structure, genomic and functional diverisity, and global distribution in mammalian gut microbiotas.</title>
        <authorList>
            <person name="Guo X."/>
            <person name="Li S."/>
            <person name="Zhang J."/>
            <person name="Wu F."/>
            <person name="Li X."/>
            <person name="Wu D."/>
            <person name="Zhang M."/>
            <person name="Ou Z."/>
            <person name="Jie Z."/>
            <person name="Yan Q."/>
            <person name="Li P."/>
            <person name="Yi J."/>
            <person name="Peng Y."/>
        </authorList>
    </citation>
    <scope>NUCLEOTIDE SEQUENCE [LARGE SCALE GENOMIC DNA]</scope>
    <source>
        <strain evidence="3 4">GP24</strain>
    </source>
</reference>
<feature type="chain" id="PRO_5014757174" description="Thioredoxin domain-containing protein" evidence="1">
    <location>
        <begin position="28"/>
        <end position="177"/>
    </location>
</feature>
<dbReference type="EMBL" id="PJKA01000010">
    <property type="protein sequence ID" value="PNC18140.1"/>
    <property type="molecule type" value="Genomic_DNA"/>
</dbReference>
<dbReference type="Gene3D" id="3.40.30.10">
    <property type="entry name" value="Glutaredoxin"/>
    <property type="match status" value="1"/>
</dbReference>
<dbReference type="AlphaFoldDB" id="A0A2N8HDW5"/>
<evidence type="ECO:0000259" key="2">
    <source>
        <dbReference type="PROSITE" id="PS51352"/>
    </source>
</evidence>
<dbReference type="Proteomes" id="UP000236000">
    <property type="component" value="Unassembled WGS sequence"/>
</dbReference>
<dbReference type="PROSITE" id="PS51352">
    <property type="entry name" value="THIOREDOXIN_2"/>
    <property type="match status" value="1"/>
</dbReference>
<dbReference type="SUPFAM" id="SSF52833">
    <property type="entry name" value="Thioredoxin-like"/>
    <property type="match status" value="1"/>
</dbReference>
<sequence>MKKSIKLCSIILTLAGCGAAGIVPAWADSPASNTAEAAVSPVGKALEKADFLTRDRPNPKAKYYLFLYSASWCGPCCREMPHVVRTYRKVRQTDDVELVLFSCDKTEEAAKAWAREERMKFPIIKPKKGNGIPGYKPGGSIPRLGIVDGTGKVIITGHPATLLKDWRKYCKPEAGKK</sequence>
<dbReference type="GO" id="GO:0016209">
    <property type="term" value="F:antioxidant activity"/>
    <property type="evidence" value="ECO:0007669"/>
    <property type="project" value="InterPro"/>
</dbReference>
<dbReference type="CDD" id="cd02966">
    <property type="entry name" value="TlpA_like_family"/>
    <property type="match status" value="1"/>
</dbReference>
<accession>A0A2N8HDW5</accession>
<dbReference type="PANTHER" id="PTHR42852">
    <property type="entry name" value="THIOL:DISULFIDE INTERCHANGE PROTEIN DSBE"/>
    <property type="match status" value="1"/>
</dbReference>
<protein>
    <recommendedName>
        <fullName evidence="2">Thioredoxin domain-containing protein</fullName>
    </recommendedName>
</protein>
<dbReference type="InterPro" id="IPR036249">
    <property type="entry name" value="Thioredoxin-like_sf"/>
</dbReference>
<dbReference type="Pfam" id="PF00578">
    <property type="entry name" value="AhpC-TSA"/>
    <property type="match status" value="1"/>
</dbReference>
<evidence type="ECO:0000256" key="1">
    <source>
        <dbReference type="SAM" id="SignalP"/>
    </source>
</evidence>
<evidence type="ECO:0000313" key="3">
    <source>
        <dbReference type="EMBL" id="PNC18140.1"/>
    </source>
</evidence>
<feature type="domain" description="Thioredoxin" evidence="2">
    <location>
        <begin position="25"/>
        <end position="175"/>
    </location>
</feature>
<feature type="signal peptide" evidence="1">
    <location>
        <begin position="1"/>
        <end position="27"/>
    </location>
</feature>
<dbReference type="InterPro" id="IPR013766">
    <property type="entry name" value="Thioredoxin_domain"/>
</dbReference>
<gene>
    <name evidence="3" type="ORF">CXU22_05750</name>
</gene>
<organism evidence="3 4">
    <name type="scientific">Akkermansia muciniphila</name>
    <dbReference type="NCBI Taxonomy" id="239935"/>
    <lineage>
        <taxon>Bacteria</taxon>
        <taxon>Pseudomonadati</taxon>
        <taxon>Verrucomicrobiota</taxon>
        <taxon>Verrucomicrobiia</taxon>
        <taxon>Verrucomicrobiales</taxon>
        <taxon>Akkermansiaceae</taxon>
        <taxon>Akkermansia</taxon>
    </lineage>
</organism>
<dbReference type="InterPro" id="IPR050553">
    <property type="entry name" value="Thioredoxin_ResA/DsbE_sf"/>
</dbReference>
<dbReference type="InterPro" id="IPR000866">
    <property type="entry name" value="AhpC/TSA"/>
</dbReference>
<evidence type="ECO:0000313" key="4">
    <source>
        <dbReference type="Proteomes" id="UP000236000"/>
    </source>
</evidence>
<dbReference type="GO" id="GO:0016491">
    <property type="term" value="F:oxidoreductase activity"/>
    <property type="evidence" value="ECO:0007669"/>
    <property type="project" value="InterPro"/>
</dbReference>
<keyword evidence="1" id="KW-0732">Signal</keyword>
<comment type="caution">
    <text evidence="3">The sequence shown here is derived from an EMBL/GenBank/DDBJ whole genome shotgun (WGS) entry which is preliminary data.</text>
</comment>
<dbReference type="PROSITE" id="PS51257">
    <property type="entry name" value="PROKAR_LIPOPROTEIN"/>
    <property type="match status" value="1"/>
</dbReference>
<dbReference type="PANTHER" id="PTHR42852:SF13">
    <property type="entry name" value="PROTEIN DIPZ"/>
    <property type="match status" value="1"/>
</dbReference>
<dbReference type="OrthoDB" id="7185309at2"/>
<dbReference type="RefSeq" id="WP_102713470.1">
    <property type="nucleotide sequence ID" value="NZ_PJKA01000010.1"/>
</dbReference>
<name>A0A2N8HDW5_9BACT</name>
<proteinExistence type="predicted"/>